<organism evidence="1 2">
    <name type="scientific">Pterulicium gracile</name>
    <dbReference type="NCBI Taxonomy" id="1884261"/>
    <lineage>
        <taxon>Eukaryota</taxon>
        <taxon>Fungi</taxon>
        <taxon>Dikarya</taxon>
        <taxon>Basidiomycota</taxon>
        <taxon>Agaricomycotina</taxon>
        <taxon>Agaricomycetes</taxon>
        <taxon>Agaricomycetidae</taxon>
        <taxon>Agaricales</taxon>
        <taxon>Pleurotineae</taxon>
        <taxon>Pterulaceae</taxon>
        <taxon>Pterulicium</taxon>
    </lineage>
</organism>
<dbReference type="Proteomes" id="UP000305067">
    <property type="component" value="Unassembled WGS sequence"/>
</dbReference>
<protein>
    <submittedName>
        <fullName evidence="1">Uncharacterized protein</fullName>
    </submittedName>
</protein>
<dbReference type="PANTHER" id="PTHR35179">
    <property type="entry name" value="PROTEIN CBG02620"/>
    <property type="match status" value="1"/>
</dbReference>
<evidence type="ECO:0000313" key="2">
    <source>
        <dbReference type="Proteomes" id="UP000305067"/>
    </source>
</evidence>
<dbReference type="STRING" id="1884261.A0A5C3Q6H3"/>
<reference evidence="1 2" key="1">
    <citation type="journal article" date="2019" name="Nat. Ecol. Evol.">
        <title>Megaphylogeny resolves global patterns of mushroom evolution.</title>
        <authorList>
            <person name="Varga T."/>
            <person name="Krizsan K."/>
            <person name="Foldi C."/>
            <person name="Dima B."/>
            <person name="Sanchez-Garcia M."/>
            <person name="Sanchez-Ramirez S."/>
            <person name="Szollosi G.J."/>
            <person name="Szarkandi J.G."/>
            <person name="Papp V."/>
            <person name="Albert L."/>
            <person name="Andreopoulos W."/>
            <person name="Angelini C."/>
            <person name="Antonin V."/>
            <person name="Barry K.W."/>
            <person name="Bougher N.L."/>
            <person name="Buchanan P."/>
            <person name="Buyck B."/>
            <person name="Bense V."/>
            <person name="Catcheside P."/>
            <person name="Chovatia M."/>
            <person name="Cooper J."/>
            <person name="Damon W."/>
            <person name="Desjardin D."/>
            <person name="Finy P."/>
            <person name="Geml J."/>
            <person name="Haridas S."/>
            <person name="Hughes K."/>
            <person name="Justo A."/>
            <person name="Karasinski D."/>
            <person name="Kautmanova I."/>
            <person name="Kiss B."/>
            <person name="Kocsube S."/>
            <person name="Kotiranta H."/>
            <person name="LaButti K.M."/>
            <person name="Lechner B.E."/>
            <person name="Liimatainen K."/>
            <person name="Lipzen A."/>
            <person name="Lukacs Z."/>
            <person name="Mihaltcheva S."/>
            <person name="Morgado L.N."/>
            <person name="Niskanen T."/>
            <person name="Noordeloos M.E."/>
            <person name="Ohm R.A."/>
            <person name="Ortiz-Santana B."/>
            <person name="Ovrebo C."/>
            <person name="Racz N."/>
            <person name="Riley R."/>
            <person name="Savchenko A."/>
            <person name="Shiryaev A."/>
            <person name="Soop K."/>
            <person name="Spirin V."/>
            <person name="Szebenyi C."/>
            <person name="Tomsovsky M."/>
            <person name="Tulloss R.E."/>
            <person name="Uehling J."/>
            <person name="Grigoriev I.V."/>
            <person name="Vagvolgyi C."/>
            <person name="Papp T."/>
            <person name="Martin F.M."/>
            <person name="Miettinen O."/>
            <person name="Hibbett D.S."/>
            <person name="Nagy L.G."/>
        </authorList>
    </citation>
    <scope>NUCLEOTIDE SEQUENCE [LARGE SCALE GENOMIC DNA]</scope>
    <source>
        <strain evidence="1 2">CBS 309.79</strain>
    </source>
</reference>
<evidence type="ECO:0000313" key="1">
    <source>
        <dbReference type="EMBL" id="TFK95808.1"/>
    </source>
</evidence>
<dbReference type="EMBL" id="ML178874">
    <property type="protein sequence ID" value="TFK95808.1"/>
    <property type="molecule type" value="Genomic_DNA"/>
</dbReference>
<dbReference type="AlphaFoldDB" id="A0A5C3Q6H3"/>
<gene>
    <name evidence="1" type="ORF">BDV98DRAFT_608714</name>
</gene>
<dbReference type="PANTHER" id="PTHR35179:SF2">
    <property type="entry name" value="START DOMAIN-CONTAINING PROTEIN"/>
    <property type="match status" value="1"/>
</dbReference>
<dbReference type="OrthoDB" id="420564at2759"/>
<proteinExistence type="predicted"/>
<keyword evidence="2" id="KW-1185">Reference proteome</keyword>
<sequence length="287" mass="31193">MSYLRQDLGDRIKTFTPAASEGAAAVSRITADDIITDLKPIASYSWMPCASGSIVPDRPRVTHNGTVLLTRREESEVEEIRGFMGYSQEYLKAALRLPQGLEKALGHHRIIELNIGGLKVMGRFHADASADVSADTTSMDALASAISSLSVQASSASTSLPSVPHSSIIEVKTRASHRPLNWDETYPQLHLSQTPFLYLAQHTRGTFGLPKKSALNGRGMEEHAMKVKRGIAKMVEVPKDVAEIAKKDDKGARPGFSLVCMSGQMDLFKRREGSGGVGEEILGRFEA</sequence>
<accession>A0A5C3Q6H3</accession>
<name>A0A5C3Q6H3_9AGAR</name>